<keyword evidence="5" id="KW-1185">Reference proteome</keyword>
<dbReference type="Gene3D" id="3.30.420.80">
    <property type="entry name" value="Ribosomal protein S11"/>
    <property type="match status" value="1"/>
</dbReference>
<sequence length="206" mass="22666">MGSFRKILINEYTHNKINLRNISVTTRQCREVDDRKEMYRSLPTMDEGTAGEKAADIDALINQKGDVFPDADTPNRLFKGVAFKELPVFNIRVTPNNTILCLTDAKGSPQLIRSCGSPQLIRSCGIEGFKNTKKGTNIAAQATAISVGIRALEKGVKTVRVRVRGLGPGRMSAIKGLQMSGLDIVSITDSTRVSWNPPRPRKARKL</sequence>
<dbReference type="EMBL" id="JASPKY010000442">
    <property type="protein sequence ID" value="KAK9696787.1"/>
    <property type="molecule type" value="Genomic_DNA"/>
</dbReference>
<dbReference type="GO" id="GO:0005840">
    <property type="term" value="C:ribosome"/>
    <property type="evidence" value="ECO:0007669"/>
    <property type="project" value="UniProtKB-KW"/>
</dbReference>
<comment type="similarity">
    <text evidence="1">Belongs to the universal ribosomal protein uS11 family.</text>
</comment>
<evidence type="ECO:0000313" key="4">
    <source>
        <dbReference type="EMBL" id="KAK9696787.1"/>
    </source>
</evidence>
<gene>
    <name evidence="4" type="ORF">QE152_g31351</name>
</gene>
<dbReference type="Pfam" id="PF00411">
    <property type="entry name" value="Ribosomal_S11"/>
    <property type="match status" value="1"/>
</dbReference>
<evidence type="ECO:0000313" key="5">
    <source>
        <dbReference type="Proteomes" id="UP001458880"/>
    </source>
</evidence>
<name>A0AAW1J1S6_POPJA</name>
<dbReference type="SUPFAM" id="SSF53137">
    <property type="entry name" value="Translational machinery components"/>
    <property type="match status" value="1"/>
</dbReference>
<dbReference type="AlphaFoldDB" id="A0AAW1J1S6"/>
<keyword evidence="2 4" id="KW-0689">Ribosomal protein</keyword>
<accession>A0AAW1J1S6</accession>
<dbReference type="HAMAP" id="MF_01310">
    <property type="entry name" value="Ribosomal_uS11"/>
    <property type="match status" value="1"/>
</dbReference>
<dbReference type="Proteomes" id="UP001458880">
    <property type="component" value="Unassembled WGS sequence"/>
</dbReference>
<protein>
    <submittedName>
        <fullName evidence="4">Ribosomal protein S11</fullName>
    </submittedName>
</protein>
<reference evidence="4 5" key="1">
    <citation type="journal article" date="2024" name="BMC Genomics">
        <title>De novo assembly and annotation of Popillia japonica's genome with initial clues to its potential as an invasive pest.</title>
        <authorList>
            <person name="Cucini C."/>
            <person name="Boschi S."/>
            <person name="Funari R."/>
            <person name="Cardaioli E."/>
            <person name="Iannotti N."/>
            <person name="Marturano G."/>
            <person name="Paoli F."/>
            <person name="Bruttini M."/>
            <person name="Carapelli A."/>
            <person name="Frati F."/>
            <person name="Nardi F."/>
        </authorList>
    </citation>
    <scope>NUCLEOTIDE SEQUENCE [LARGE SCALE GENOMIC DNA]</scope>
    <source>
        <strain evidence="4">DMR45628</strain>
    </source>
</reference>
<dbReference type="PANTHER" id="PTHR11759">
    <property type="entry name" value="40S RIBOSOMAL PROTEIN S14/30S RIBOSOMAL PROTEIN S11"/>
    <property type="match status" value="1"/>
</dbReference>
<evidence type="ECO:0000256" key="1">
    <source>
        <dbReference type="ARBA" id="ARBA00006194"/>
    </source>
</evidence>
<dbReference type="GO" id="GO:1990904">
    <property type="term" value="C:ribonucleoprotein complex"/>
    <property type="evidence" value="ECO:0007669"/>
    <property type="project" value="UniProtKB-KW"/>
</dbReference>
<dbReference type="GO" id="GO:0006412">
    <property type="term" value="P:translation"/>
    <property type="evidence" value="ECO:0007669"/>
    <property type="project" value="InterPro"/>
</dbReference>
<proteinExistence type="inferred from homology"/>
<comment type="caution">
    <text evidence="4">The sequence shown here is derived from an EMBL/GenBank/DDBJ whole genome shotgun (WGS) entry which is preliminary data.</text>
</comment>
<keyword evidence="3" id="KW-0687">Ribonucleoprotein</keyword>
<evidence type="ECO:0000256" key="3">
    <source>
        <dbReference type="ARBA" id="ARBA00023274"/>
    </source>
</evidence>
<dbReference type="GO" id="GO:0003735">
    <property type="term" value="F:structural constituent of ribosome"/>
    <property type="evidence" value="ECO:0007669"/>
    <property type="project" value="InterPro"/>
</dbReference>
<evidence type="ECO:0000256" key="2">
    <source>
        <dbReference type="ARBA" id="ARBA00022980"/>
    </source>
</evidence>
<dbReference type="InterPro" id="IPR036967">
    <property type="entry name" value="Ribosomal_uS11_sf"/>
</dbReference>
<dbReference type="InterPro" id="IPR001971">
    <property type="entry name" value="Ribosomal_uS11"/>
</dbReference>
<organism evidence="4 5">
    <name type="scientific">Popillia japonica</name>
    <name type="common">Japanese beetle</name>
    <dbReference type="NCBI Taxonomy" id="7064"/>
    <lineage>
        <taxon>Eukaryota</taxon>
        <taxon>Metazoa</taxon>
        <taxon>Ecdysozoa</taxon>
        <taxon>Arthropoda</taxon>
        <taxon>Hexapoda</taxon>
        <taxon>Insecta</taxon>
        <taxon>Pterygota</taxon>
        <taxon>Neoptera</taxon>
        <taxon>Endopterygota</taxon>
        <taxon>Coleoptera</taxon>
        <taxon>Polyphaga</taxon>
        <taxon>Scarabaeiformia</taxon>
        <taxon>Scarabaeidae</taxon>
        <taxon>Rutelinae</taxon>
        <taxon>Popillia</taxon>
    </lineage>
</organism>